<keyword evidence="2" id="KW-1185">Reference proteome</keyword>
<gene>
    <name evidence="1" type="ORF">DY000_02022924</name>
</gene>
<sequence length="134" mass="15533">MVSQIVWLGVRDVFTQIARDVVGQGLDHSTLTFKAKFAGVIHANMADSRRKRFSAVGESCLELLMECYQSLFHYDLVAERFRFYERILMTHSFLERIGRPEVDLATIELKAYLYARCYIYSRGFSVTNVFDAFP</sequence>
<evidence type="ECO:0000313" key="1">
    <source>
        <dbReference type="EMBL" id="KAF3595123.1"/>
    </source>
</evidence>
<dbReference type="Proteomes" id="UP000266723">
    <property type="component" value="Unassembled WGS sequence"/>
</dbReference>
<reference evidence="1 2" key="1">
    <citation type="journal article" date="2020" name="BMC Genomics">
        <title>Intraspecific diversification of the crop wild relative Brassica cretica Lam. using demographic model selection.</title>
        <authorList>
            <person name="Kioukis A."/>
            <person name="Michalopoulou V.A."/>
            <person name="Briers L."/>
            <person name="Pirintsos S."/>
            <person name="Studholme D.J."/>
            <person name="Pavlidis P."/>
            <person name="Sarris P.F."/>
        </authorList>
    </citation>
    <scope>NUCLEOTIDE SEQUENCE [LARGE SCALE GENOMIC DNA]</scope>
    <source>
        <strain evidence="2">cv. PFS-1207/04</strain>
    </source>
</reference>
<accession>A0ABQ7ED44</accession>
<dbReference type="EMBL" id="QGKV02000299">
    <property type="protein sequence ID" value="KAF3595123.1"/>
    <property type="molecule type" value="Genomic_DNA"/>
</dbReference>
<name>A0ABQ7ED44_BRACR</name>
<proteinExistence type="predicted"/>
<organism evidence="1 2">
    <name type="scientific">Brassica cretica</name>
    <name type="common">Mustard</name>
    <dbReference type="NCBI Taxonomy" id="69181"/>
    <lineage>
        <taxon>Eukaryota</taxon>
        <taxon>Viridiplantae</taxon>
        <taxon>Streptophyta</taxon>
        <taxon>Embryophyta</taxon>
        <taxon>Tracheophyta</taxon>
        <taxon>Spermatophyta</taxon>
        <taxon>Magnoliopsida</taxon>
        <taxon>eudicotyledons</taxon>
        <taxon>Gunneridae</taxon>
        <taxon>Pentapetalae</taxon>
        <taxon>rosids</taxon>
        <taxon>malvids</taxon>
        <taxon>Brassicales</taxon>
        <taxon>Brassicaceae</taxon>
        <taxon>Brassiceae</taxon>
        <taxon>Brassica</taxon>
    </lineage>
</organism>
<evidence type="ECO:0000313" key="2">
    <source>
        <dbReference type="Proteomes" id="UP000266723"/>
    </source>
</evidence>
<comment type="caution">
    <text evidence="1">The sequence shown here is derived from an EMBL/GenBank/DDBJ whole genome shotgun (WGS) entry which is preliminary data.</text>
</comment>
<protein>
    <submittedName>
        <fullName evidence="1">Uncharacterized protein</fullName>
    </submittedName>
</protein>